<sequence>MDHRTKRVAIVGAGTSGVAACKHLLARGFRPVVFDAGASLLFAESGQGYVVEDILTSPDQLQPGSK</sequence>
<proteinExistence type="predicted"/>
<reference evidence="2" key="1">
    <citation type="submission" date="2013-06" db="EMBL/GenBank/DDBJ databases">
        <authorList>
            <person name="Zhao Q."/>
        </authorList>
    </citation>
    <scope>NUCLEOTIDE SEQUENCE</scope>
    <source>
        <strain evidence="2">cv. W1943</strain>
    </source>
</reference>
<name>A0A0E0QUR8_ORYRU</name>
<dbReference type="Proteomes" id="UP000008022">
    <property type="component" value="Unassembled WGS sequence"/>
</dbReference>
<dbReference type="PROSITE" id="PS51257">
    <property type="entry name" value="PROKAR_LIPOPROTEIN"/>
    <property type="match status" value="1"/>
</dbReference>
<dbReference type="AlphaFoldDB" id="A0A0E0QUR8"/>
<dbReference type="Gene3D" id="3.50.50.60">
    <property type="entry name" value="FAD/NAD(P)-binding domain"/>
    <property type="match status" value="1"/>
</dbReference>
<organism evidence="1 2">
    <name type="scientific">Oryza rufipogon</name>
    <name type="common">Brownbeard rice</name>
    <name type="synonym">Asian wild rice</name>
    <dbReference type="NCBI Taxonomy" id="4529"/>
    <lineage>
        <taxon>Eukaryota</taxon>
        <taxon>Viridiplantae</taxon>
        <taxon>Streptophyta</taxon>
        <taxon>Embryophyta</taxon>
        <taxon>Tracheophyta</taxon>
        <taxon>Spermatophyta</taxon>
        <taxon>Magnoliopsida</taxon>
        <taxon>Liliopsida</taxon>
        <taxon>Poales</taxon>
        <taxon>Poaceae</taxon>
        <taxon>BOP clade</taxon>
        <taxon>Oryzoideae</taxon>
        <taxon>Oryzeae</taxon>
        <taxon>Oryzinae</taxon>
        <taxon>Oryza</taxon>
    </lineage>
</organism>
<reference evidence="1" key="2">
    <citation type="submission" date="2015-06" db="UniProtKB">
        <authorList>
            <consortium name="EnsemblPlants"/>
        </authorList>
    </citation>
    <scope>IDENTIFICATION</scope>
</reference>
<dbReference type="HOGENOM" id="CLU_2835708_0_0_1"/>
<dbReference type="Pfam" id="PF13450">
    <property type="entry name" value="NAD_binding_8"/>
    <property type="match status" value="1"/>
</dbReference>
<evidence type="ECO:0000313" key="2">
    <source>
        <dbReference type="Proteomes" id="UP000008022"/>
    </source>
</evidence>
<dbReference type="SUPFAM" id="SSF51905">
    <property type="entry name" value="FAD/NAD(P)-binding domain"/>
    <property type="match status" value="1"/>
</dbReference>
<dbReference type="EnsemblPlants" id="ORUFI09G20300.1">
    <property type="protein sequence ID" value="ORUFI09G20300.1"/>
    <property type="gene ID" value="ORUFI09G20300"/>
</dbReference>
<protein>
    <submittedName>
        <fullName evidence="1">Uncharacterized protein</fullName>
    </submittedName>
</protein>
<accession>A0A0E0QUR8</accession>
<keyword evidence="2" id="KW-1185">Reference proteome</keyword>
<evidence type="ECO:0000313" key="1">
    <source>
        <dbReference type="EnsemblPlants" id="ORUFI09G20300.1"/>
    </source>
</evidence>
<dbReference type="Gramene" id="ORUFI09G20300.1">
    <property type="protein sequence ID" value="ORUFI09G20300.1"/>
    <property type="gene ID" value="ORUFI09G20300"/>
</dbReference>
<dbReference type="InterPro" id="IPR036188">
    <property type="entry name" value="FAD/NAD-bd_sf"/>
</dbReference>